<dbReference type="Pfam" id="PF10145">
    <property type="entry name" value="PhageMin_Tail"/>
    <property type="match status" value="1"/>
</dbReference>
<protein>
    <recommendedName>
        <fullName evidence="3">Phage tail tape measure protein domain-containing protein</fullName>
    </recommendedName>
</protein>
<accession>A0A1W0CDK3</accession>
<name>A0A1W0CDK3_9NEIS</name>
<evidence type="ECO:0000313" key="5">
    <source>
        <dbReference type="Proteomes" id="UP000192721"/>
    </source>
</evidence>
<feature type="region of interest" description="Disordered" evidence="2">
    <location>
        <begin position="518"/>
        <end position="541"/>
    </location>
</feature>
<reference evidence="4 5" key="1">
    <citation type="submission" date="2017-02" db="EMBL/GenBank/DDBJ databases">
        <title>Chromobacterium haemolyticum H5244.</title>
        <authorList>
            <person name="Gulvik C.A."/>
        </authorList>
    </citation>
    <scope>NUCLEOTIDE SEQUENCE [LARGE SCALE GENOMIC DNA]</scope>
    <source>
        <strain evidence="4 5">H5244</strain>
    </source>
</reference>
<dbReference type="AlphaFoldDB" id="A0A1W0CDK3"/>
<dbReference type="EMBL" id="MUKV01000043">
    <property type="protein sequence ID" value="OQS32836.1"/>
    <property type="molecule type" value="Genomic_DNA"/>
</dbReference>
<proteinExistence type="predicted"/>
<keyword evidence="1" id="KW-0175">Coiled coil</keyword>
<evidence type="ECO:0000259" key="3">
    <source>
        <dbReference type="Pfam" id="PF10145"/>
    </source>
</evidence>
<evidence type="ECO:0000313" key="4">
    <source>
        <dbReference type="EMBL" id="OQS32836.1"/>
    </source>
</evidence>
<evidence type="ECO:0000256" key="1">
    <source>
        <dbReference type="SAM" id="Coils"/>
    </source>
</evidence>
<sequence length="950" mass="97080">MQKSAGNTSGLKALIGETQRLQREVAAADAASRRIGLEGVRKLRGEVAGLEGDWKSATGNVSELARKLAEARRESVGRAEAVPALEAEHRALQETARRAAALAEVKRAAWQDARAGANVSQMEVLALKQQAEAAATASKEARAAAAAKKQDIATAKQASAAEQGLSAELEKAKAAAARAKQAYEGKRQELQQTRAALKDTAGAVGDASRQTLLLGDAVKKTTSAASPLRQSLDANIRKLKDMGVHVGDLDRAMRRLQQTEKAMQWKTAGRESLQSGVRLGMTAGAGVVGATAIPTKISGDFQAEIRDIAIKAGIAGKADEGKMADAIMALAVGDGRSQGARMDPAQLAQAINGLVTQGMDSGEALGHGKLLAELIRGQKMDPTDAAKLIYAFGQNGVKPEQMRKSMGEVAVAGDIGAFESDKMAKFMPELLATTGALGFDGPAAVRYIAASLQAQVKLTGDPDSAANNFKNLLAKITAPDTDKKFEDAGIDLQGSMKAYIKKGYNPIDAFITLTERMQSDKDPGKRKKMEQVKAKIRDSKNKAEENEALDAYMKMAGLADIMTDQQARMGALAQIKYGGQIKEDLGKIQSTDGGKKLADDKKSRDELSNSKWEAVAADFNAAMVQVGNALRPATDAAASFASTVLQLGGTVAKEHPQLATLGGVAAGAVGLVAAKRILGGAAQWIGGAALGGLAGRLPGFKGGKAGAGGVGGKLGEMLGAAAGVQQVYVTNWPGGGMGGGLDLGGPGGGKGGKAGGGRLGRLGGVARGVLGEAALSGRAALMAPSMGSLAGASAGTIAASGAMVAGAGVAGYATGTAINAGISAALSASTGSETTLGSWLYDKLNGGADKAALGPMVYPIKPKTPAGDTGKPAAPVAADPVKAGQAAKPVAVPPAQQNHTFAPVIHVKVMGDVKSPAELANQLMPHLKRLFDQWTAQQRGGSGQLFDPVG</sequence>
<dbReference type="InterPro" id="IPR010090">
    <property type="entry name" value="Phage_tape_meas"/>
</dbReference>
<comment type="caution">
    <text evidence="4">The sequence shown here is derived from an EMBL/GenBank/DDBJ whole genome shotgun (WGS) entry which is preliminary data.</text>
</comment>
<dbReference type="Proteomes" id="UP000192721">
    <property type="component" value="Unassembled WGS sequence"/>
</dbReference>
<feature type="domain" description="Phage tail tape measure protein" evidence="3">
    <location>
        <begin position="341"/>
        <end position="527"/>
    </location>
</feature>
<feature type="coiled-coil region" evidence="1">
    <location>
        <begin position="155"/>
        <end position="200"/>
    </location>
</feature>
<evidence type="ECO:0000256" key="2">
    <source>
        <dbReference type="SAM" id="MobiDB-lite"/>
    </source>
</evidence>
<gene>
    <name evidence="4" type="ORF">B0T45_21275</name>
</gene>
<organism evidence="4 5">
    <name type="scientific">Chromobacterium haemolyticum</name>
    <dbReference type="NCBI Taxonomy" id="394935"/>
    <lineage>
        <taxon>Bacteria</taxon>
        <taxon>Pseudomonadati</taxon>
        <taxon>Pseudomonadota</taxon>
        <taxon>Betaproteobacteria</taxon>
        <taxon>Neisseriales</taxon>
        <taxon>Chromobacteriaceae</taxon>
        <taxon>Chromobacterium</taxon>
    </lineage>
</organism>